<evidence type="ECO:0000313" key="7">
    <source>
        <dbReference type="WBParaSite" id="TREG1_33130.1"/>
    </source>
</evidence>
<dbReference type="SUPFAM" id="SSF51197">
    <property type="entry name" value="Clavaminate synthase-like"/>
    <property type="match status" value="1"/>
</dbReference>
<feature type="region of interest" description="Disordered" evidence="4">
    <location>
        <begin position="582"/>
        <end position="622"/>
    </location>
</feature>
<dbReference type="SMART" id="SM00558">
    <property type="entry name" value="JmjC"/>
    <property type="match status" value="1"/>
</dbReference>
<protein>
    <recommendedName>
        <fullName evidence="5">JmjC domain-containing protein</fullName>
    </recommendedName>
</protein>
<feature type="compositionally biased region" description="Low complexity" evidence="4">
    <location>
        <begin position="1338"/>
        <end position="1362"/>
    </location>
</feature>
<feature type="compositionally biased region" description="Low complexity" evidence="4">
    <location>
        <begin position="341"/>
        <end position="356"/>
    </location>
</feature>
<keyword evidence="2" id="KW-0479">Metal-binding</keyword>
<dbReference type="InterPro" id="IPR003347">
    <property type="entry name" value="JmjC_dom"/>
</dbReference>
<keyword evidence="6" id="KW-1185">Reference proteome</keyword>
<evidence type="ECO:0000256" key="3">
    <source>
        <dbReference type="ARBA" id="ARBA00023242"/>
    </source>
</evidence>
<organism evidence="6 7">
    <name type="scientific">Trichobilharzia regenti</name>
    <name type="common">Nasal bird schistosome</name>
    <dbReference type="NCBI Taxonomy" id="157069"/>
    <lineage>
        <taxon>Eukaryota</taxon>
        <taxon>Metazoa</taxon>
        <taxon>Spiralia</taxon>
        <taxon>Lophotrochozoa</taxon>
        <taxon>Platyhelminthes</taxon>
        <taxon>Trematoda</taxon>
        <taxon>Digenea</taxon>
        <taxon>Strigeidida</taxon>
        <taxon>Schistosomatoidea</taxon>
        <taxon>Schistosomatidae</taxon>
        <taxon>Trichobilharzia</taxon>
    </lineage>
</organism>
<feature type="region of interest" description="Disordered" evidence="4">
    <location>
        <begin position="722"/>
        <end position="780"/>
    </location>
</feature>
<feature type="region of interest" description="Disordered" evidence="4">
    <location>
        <begin position="504"/>
        <end position="534"/>
    </location>
</feature>
<evidence type="ECO:0000256" key="4">
    <source>
        <dbReference type="SAM" id="MobiDB-lite"/>
    </source>
</evidence>
<dbReference type="Proteomes" id="UP000050795">
    <property type="component" value="Unassembled WGS sequence"/>
</dbReference>
<feature type="compositionally biased region" description="Gly residues" evidence="4">
    <location>
        <begin position="40"/>
        <end position="53"/>
    </location>
</feature>
<dbReference type="Gene3D" id="2.60.120.650">
    <property type="entry name" value="Cupin"/>
    <property type="match status" value="1"/>
</dbReference>
<dbReference type="GO" id="GO:0032454">
    <property type="term" value="F:histone H3K9 demethylase activity"/>
    <property type="evidence" value="ECO:0007669"/>
    <property type="project" value="InterPro"/>
</dbReference>
<dbReference type="GO" id="GO:0000118">
    <property type="term" value="C:histone deacetylase complex"/>
    <property type="evidence" value="ECO:0007669"/>
    <property type="project" value="TreeGrafter"/>
</dbReference>
<feature type="compositionally biased region" description="Basic and acidic residues" evidence="4">
    <location>
        <begin position="380"/>
        <end position="399"/>
    </location>
</feature>
<evidence type="ECO:0000256" key="2">
    <source>
        <dbReference type="ARBA" id="ARBA00022723"/>
    </source>
</evidence>
<feature type="region of interest" description="Disordered" evidence="4">
    <location>
        <begin position="339"/>
        <end position="403"/>
    </location>
</feature>
<dbReference type="WBParaSite" id="TREG1_33130.1">
    <property type="protein sequence ID" value="TREG1_33130.1"/>
    <property type="gene ID" value="TREG1_33130"/>
</dbReference>
<dbReference type="PROSITE" id="PS51184">
    <property type="entry name" value="JMJC"/>
    <property type="match status" value="1"/>
</dbReference>
<dbReference type="Pfam" id="PF02373">
    <property type="entry name" value="JmjC"/>
    <property type="match status" value="1"/>
</dbReference>
<feature type="compositionally biased region" description="Low complexity" evidence="4">
    <location>
        <begin position="10"/>
        <end position="37"/>
    </location>
</feature>
<dbReference type="GO" id="GO:0003712">
    <property type="term" value="F:transcription coregulator activity"/>
    <property type="evidence" value="ECO:0007669"/>
    <property type="project" value="TreeGrafter"/>
</dbReference>
<reference evidence="7" key="2">
    <citation type="submission" date="2023-11" db="UniProtKB">
        <authorList>
            <consortium name="WormBaseParasite"/>
        </authorList>
    </citation>
    <scope>IDENTIFICATION</scope>
</reference>
<feature type="compositionally biased region" description="Polar residues" evidence="4">
    <location>
        <begin position="69"/>
        <end position="83"/>
    </location>
</feature>
<feature type="compositionally biased region" description="Polar residues" evidence="4">
    <location>
        <begin position="769"/>
        <end position="778"/>
    </location>
</feature>
<feature type="compositionally biased region" description="Low complexity" evidence="4">
    <location>
        <begin position="1410"/>
        <end position="1424"/>
    </location>
</feature>
<dbReference type="PANTHER" id="PTHR12549">
    <property type="entry name" value="JMJC DOMAIN-CONTAINING HISTONE DEMETHYLATION PROTEIN"/>
    <property type="match status" value="1"/>
</dbReference>
<dbReference type="GO" id="GO:0031490">
    <property type="term" value="F:chromatin DNA binding"/>
    <property type="evidence" value="ECO:0007669"/>
    <property type="project" value="TreeGrafter"/>
</dbReference>
<proteinExistence type="predicted"/>
<feature type="compositionally biased region" description="Low complexity" evidence="4">
    <location>
        <begin position="723"/>
        <end position="768"/>
    </location>
</feature>
<dbReference type="InterPro" id="IPR045109">
    <property type="entry name" value="LSDs-like"/>
</dbReference>
<dbReference type="GO" id="GO:0046872">
    <property type="term" value="F:metal ion binding"/>
    <property type="evidence" value="ECO:0007669"/>
    <property type="project" value="UniProtKB-KW"/>
</dbReference>
<feature type="region of interest" description="Disordered" evidence="4">
    <location>
        <begin position="830"/>
        <end position="850"/>
    </location>
</feature>
<evidence type="ECO:0000256" key="1">
    <source>
        <dbReference type="ARBA" id="ARBA00004123"/>
    </source>
</evidence>
<sequence length="1595" mass="173722">MMMVTAHAQRSTSSGSNSSTSTTTGGSRSRSSSSLRSVEGGTGAPAGSGGGGDCSDNDAYRHSSSSSSTIQSKNSTDRQLPYSRMTSYNKSNHLKDIMTMNSCNHLLTPSGGSPTGTHSSIDSTHGGGVGSTSGGSRKPKRTAALAASIATSVSTVKKPRLSSSSSSSSSKHRNDTGKGKNRYKDNPHNHNADDVDDNDIGDESSSHGCIDVKEESTDQDDVISIISGNSCEQPMPNELSAALAEENLQFEELAKQLPGPPDLNRTANKSLHSTHSLNFYKRSQRVFVQLISCSDVGLKQVPKCRACRHARVTYHNSPSNCINGVDDSDDDYSESKHALFNQDVNSSSNDDQNSYSDESRKVGQFKRPPPGRSSSSSVSEKNRQKERTTTEKLLKDNKRNVTHHSPSPVSVFCRFWGFRKLCYNNRGVLKIADFCRSTESDALERSLWEMYHPVSPFLSAYAARYILECAGGLFCRLLHQELTSLNGNNSNHIEFQKITSLSGRNGKSSNTNAVNKNDDNNNHNNNNGGGDNTNLIAWKKPVKGVREMCDVCDTTMFNTHWVCAKCGYSVCTDCLDESKLTNSSMNSDRKVNENGTVVEKSKSKHSRGRGGGPHGWASCTTTRQHHDPNRLLLTSLLPSGIIGRLIHRLHRIANYHQINLGCHCSASAAGSSASLSSTSSSESSGGADVSLKSTKTLDVVRGDGVDRNSLDLLADIALKTDESNSTPTATTITSTTTTTTMTPSTTTHNSPNSTTTTTTTTNDTDVSTANRIIDSTTPPMMDNGGIKLVVNNDNKNNNHNKRISNIPSHNWIHSRNSTGQKSCQKMNELTNHHHHNNNTNSNSNNGSDLHKDLDVVKSYQTKQVNHLHHLQQSHQHQNRHPAVLRLHHPDLPGVLLQFQSEWRHNHPLVISGCQRKFNQELWTPQSFSDDFGELKTTLVDCATGAEITRYCLKSFWDGFERHERRITSKDGRALCLKLKDWPTTDDFAELQPKRFSDLMSNLPMPDYTRRDGQLNLAARLASFFVCPDLGPKLYVAYGTVGSNAVSTTNLHVDIADAVNVMLCVGQPIDSSKDMLTNAENVLNTLKCSRVDNSYLDRTVSWLNRLKSCHNNNNNNNREFGFDDVPGALWHIFLPEDSVVLREFLSRVSEEETGSPVESGSDPIHDQLFYLDQSLLDRLYDYAGIQPCTIVQFLGDAVFIPAGAAHQVRNLNSCIKAAVDFVSPEHLPQCFQLLEEFRQLSPNHLNREDKLQIKNMLFHGIKDALSVLLTTNSNSNGSNENEVKCYKSLTMDSEHKLSQCTTTKIDGIDHRQDNVDNRSLPSSDMSDIKVNIKSEYLHNNNNNNNGNSNTNVMKSSNHNSRNGGNNGGGRTRGRPGGGGAAAAAGGGRSKAPSSSSDLINPPLAPPPPSAPHLHPQSFTSSSVSSMSSSCSSISNAFSSVFTPGIDNSLLTNSLNIPSRDSMCTASSPASLSTSSEKIMKSGDIIKPNNNNNLMITTHPSNNYDCDRIPPITTTTTTNISSSTCSPSPSTTTLSSSPDILHIPASSSCFTSSSSSSSLLPSLSCGSLSCQHHLQHQQHPHHCQQPQHQNGCTGHFS</sequence>
<feature type="region of interest" description="Disordered" evidence="4">
    <location>
        <begin position="1336"/>
        <end position="1424"/>
    </location>
</feature>
<comment type="subcellular location">
    <subcellularLocation>
        <location evidence="1">Nucleus</location>
    </subcellularLocation>
</comment>
<name>A0AA85JP55_TRIRE</name>
<dbReference type="GO" id="GO:0000785">
    <property type="term" value="C:chromatin"/>
    <property type="evidence" value="ECO:0007669"/>
    <property type="project" value="TreeGrafter"/>
</dbReference>
<accession>A0AA85JP55</accession>
<feature type="region of interest" description="Disordered" evidence="4">
    <location>
        <begin position="1"/>
        <end position="83"/>
    </location>
</feature>
<feature type="compositionally biased region" description="Low complexity" evidence="4">
    <location>
        <begin position="108"/>
        <end position="124"/>
    </location>
</feature>
<feature type="domain" description="JmjC" evidence="5">
    <location>
        <begin position="1009"/>
        <end position="1237"/>
    </location>
</feature>
<feature type="region of interest" description="Disordered" evidence="4">
    <location>
        <begin position="105"/>
        <end position="214"/>
    </location>
</feature>
<feature type="compositionally biased region" description="Gly residues" evidence="4">
    <location>
        <begin position="1363"/>
        <end position="1387"/>
    </location>
</feature>
<evidence type="ECO:0000313" key="6">
    <source>
        <dbReference type="Proteomes" id="UP000050795"/>
    </source>
</evidence>
<reference evidence="6" key="1">
    <citation type="submission" date="2022-06" db="EMBL/GenBank/DDBJ databases">
        <authorList>
            <person name="Berger JAMES D."/>
            <person name="Berger JAMES D."/>
        </authorList>
    </citation>
    <scope>NUCLEOTIDE SEQUENCE [LARGE SCALE GENOMIC DNA]</scope>
</reference>
<evidence type="ECO:0000259" key="5">
    <source>
        <dbReference type="PROSITE" id="PS51184"/>
    </source>
</evidence>
<dbReference type="PANTHER" id="PTHR12549:SF38">
    <property type="entry name" value="JMJC DOMAIN-CONTAINING HISTONE DEMETHYLASE 2, ISOFORM A"/>
    <property type="match status" value="1"/>
</dbReference>
<feature type="compositionally biased region" description="Basic and acidic residues" evidence="4">
    <location>
        <begin position="172"/>
        <end position="193"/>
    </location>
</feature>
<dbReference type="GO" id="GO:0006357">
    <property type="term" value="P:regulation of transcription by RNA polymerase II"/>
    <property type="evidence" value="ECO:0007669"/>
    <property type="project" value="TreeGrafter"/>
</dbReference>
<keyword evidence="3" id="KW-0539">Nucleus</keyword>